<dbReference type="EMBL" id="QGKW02001660">
    <property type="protein sequence ID" value="KAF2583487.1"/>
    <property type="molecule type" value="Genomic_DNA"/>
</dbReference>
<reference evidence="2" key="1">
    <citation type="submission" date="2019-12" db="EMBL/GenBank/DDBJ databases">
        <title>Genome sequencing and annotation of Brassica cretica.</title>
        <authorList>
            <person name="Studholme D.J."/>
            <person name="Sarris P.F."/>
        </authorList>
    </citation>
    <scope>NUCLEOTIDE SEQUENCE</scope>
    <source>
        <strain evidence="2">PFS-001/15</strain>
        <tissue evidence="2">Leaf</tissue>
    </source>
</reference>
<evidence type="ECO:0000313" key="3">
    <source>
        <dbReference type="Proteomes" id="UP000712281"/>
    </source>
</evidence>
<sequence>MEHANVEQTTAQPPEQKQIERPLLTRHQVKARNTRRCTTLLGHRKERIAVDEKIQGEGATSRSHTPETRRSSPASEKARLAGEKRRMIKQERV</sequence>
<dbReference type="Proteomes" id="UP000712281">
    <property type="component" value="Unassembled WGS sequence"/>
</dbReference>
<organism evidence="2 3">
    <name type="scientific">Brassica cretica</name>
    <name type="common">Mustard</name>
    <dbReference type="NCBI Taxonomy" id="69181"/>
    <lineage>
        <taxon>Eukaryota</taxon>
        <taxon>Viridiplantae</taxon>
        <taxon>Streptophyta</taxon>
        <taxon>Embryophyta</taxon>
        <taxon>Tracheophyta</taxon>
        <taxon>Spermatophyta</taxon>
        <taxon>Magnoliopsida</taxon>
        <taxon>eudicotyledons</taxon>
        <taxon>Gunneridae</taxon>
        <taxon>Pentapetalae</taxon>
        <taxon>rosids</taxon>
        <taxon>malvids</taxon>
        <taxon>Brassicales</taxon>
        <taxon>Brassicaceae</taxon>
        <taxon>Brassiceae</taxon>
        <taxon>Brassica</taxon>
    </lineage>
</organism>
<feature type="region of interest" description="Disordered" evidence="1">
    <location>
        <begin position="48"/>
        <end position="93"/>
    </location>
</feature>
<feature type="compositionally biased region" description="Basic and acidic residues" evidence="1">
    <location>
        <begin position="64"/>
        <end position="93"/>
    </location>
</feature>
<gene>
    <name evidence="2" type="ORF">F2Q68_00002021</name>
</gene>
<proteinExistence type="predicted"/>
<dbReference type="AlphaFoldDB" id="A0A8S9JPV0"/>
<protein>
    <submittedName>
        <fullName evidence="2">Uncharacterized protein</fullName>
    </submittedName>
</protein>
<comment type="caution">
    <text evidence="2">The sequence shown here is derived from an EMBL/GenBank/DDBJ whole genome shotgun (WGS) entry which is preliminary data.</text>
</comment>
<evidence type="ECO:0000256" key="1">
    <source>
        <dbReference type="SAM" id="MobiDB-lite"/>
    </source>
</evidence>
<accession>A0A8S9JPV0</accession>
<name>A0A8S9JPV0_BRACR</name>
<feature type="compositionally biased region" description="Polar residues" evidence="1">
    <location>
        <begin position="1"/>
        <end position="15"/>
    </location>
</feature>
<feature type="region of interest" description="Disordered" evidence="1">
    <location>
        <begin position="1"/>
        <end position="31"/>
    </location>
</feature>
<evidence type="ECO:0000313" key="2">
    <source>
        <dbReference type="EMBL" id="KAF2583487.1"/>
    </source>
</evidence>